<accession>A0ABN3J3B1</accession>
<name>A0ABN3J3B1_9ACTN</name>
<dbReference type="RefSeq" id="WP_344590137.1">
    <property type="nucleotide sequence ID" value="NZ_BAAARW010000012.1"/>
</dbReference>
<evidence type="ECO:0000313" key="1">
    <source>
        <dbReference type="EMBL" id="GAA2421437.1"/>
    </source>
</evidence>
<keyword evidence="2" id="KW-1185">Reference proteome</keyword>
<reference evidence="1 2" key="1">
    <citation type="journal article" date="2019" name="Int. J. Syst. Evol. Microbiol.">
        <title>The Global Catalogue of Microorganisms (GCM) 10K type strain sequencing project: providing services to taxonomists for standard genome sequencing and annotation.</title>
        <authorList>
            <consortium name="The Broad Institute Genomics Platform"/>
            <consortium name="The Broad Institute Genome Sequencing Center for Infectious Disease"/>
            <person name="Wu L."/>
            <person name="Ma J."/>
        </authorList>
    </citation>
    <scope>NUCLEOTIDE SEQUENCE [LARGE SCALE GENOMIC DNA]</scope>
    <source>
        <strain evidence="1 2">JCM 3325</strain>
    </source>
</reference>
<evidence type="ECO:0008006" key="3">
    <source>
        <dbReference type="Google" id="ProtNLM"/>
    </source>
</evidence>
<dbReference type="Proteomes" id="UP001501231">
    <property type="component" value="Unassembled WGS sequence"/>
</dbReference>
<comment type="caution">
    <text evidence="1">The sequence shown here is derived from an EMBL/GenBank/DDBJ whole genome shotgun (WGS) entry which is preliminary data.</text>
</comment>
<evidence type="ECO:0000313" key="2">
    <source>
        <dbReference type="Proteomes" id="UP001501231"/>
    </source>
</evidence>
<sequence length="194" mass="20493">MAGLAATSFYWQGCAEGDAIAADRPLRELLRSGETVAMGIALDQIQRSWALSRFGGDVPYEDFEQEVLECARTLLRQPPTPAELSPYTGEGANHASALNAMMNIARAEDCGLIADVLERTSNPNVREAVASAAGAALSCCDDESAGCGRLVGLIGTFADDPRLPVLERARLLGALDRAPGATATALRDRGARFL</sequence>
<organism evidence="1 2">
    <name type="scientific">Actinomadura vinacea</name>
    <dbReference type="NCBI Taxonomy" id="115336"/>
    <lineage>
        <taxon>Bacteria</taxon>
        <taxon>Bacillati</taxon>
        <taxon>Actinomycetota</taxon>
        <taxon>Actinomycetes</taxon>
        <taxon>Streptosporangiales</taxon>
        <taxon>Thermomonosporaceae</taxon>
        <taxon>Actinomadura</taxon>
    </lineage>
</organism>
<protein>
    <recommendedName>
        <fullName evidence="3">HEAT repeat domain-containing protein</fullName>
    </recommendedName>
</protein>
<gene>
    <name evidence="1" type="ORF">GCM10010191_36080</name>
</gene>
<proteinExistence type="predicted"/>
<dbReference type="EMBL" id="BAAARW010000012">
    <property type="protein sequence ID" value="GAA2421437.1"/>
    <property type="molecule type" value="Genomic_DNA"/>
</dbReference>